<dbReference type="SUPFAM" id="SSF75217">
    <property type="entry name" value="alpha/beta knot"/>
    <property type="match status" value="1"/>
</dbReference>
<dbReference type="OrthoDB" id="1719420at2759"/>
<organism evidence="12 13">
    <name type="scientific">Cocos nucifera</name>
    <name type="common">Coconut palm</name>
    <dbReference type="NCBI Taxonomy" id="13894"/>
    <lineage>
        <taxon>Eukaryota</taxon>
        <taxon>Viridiplantae</taxon>
        <taxon>Streptophyta</taxon>
        <taxon>Embryophyta</taxon>
        <taxon>Tracheophyta</taxon>
        <taxon>Spermatophyta</taxon>
        <taxon>Magnoliopsida</taxon>
        <taxon>Liliopsida</taxon>
        <taxon>Arecaceae</taxon>
        <taxon>Arecoideae</taxon>
        <taxon>Cocoseae</taxon>
        <taxon>Attaleinae</taxon>
        <taxon>Cocos</taxon>
    </lineage>
</organism>
<dbReference type="SUPFAM" id="SSF55315">
    <property type="entry name" value="L30e-like"/>
    <property type="match status" value="1"/>
</dbReference>
<sequence>MFLLGALKNSARSNSQTLRSGSGKSARYLPEGFHQKILESSSGKKARSFSRGFHLKSLETIGGMRTRIFPSGFRVKTLDSRSFSDGFDLRAQKRIHGLGTKEVEEEDDEPIDDPRWDRIKNKPIGFIDRQSSFKKPEAHQWNKQEKWGRKTRKDATESSVPKIVGQGVYGVGPVLAALTAARREFYVLYVQEGLDLSKNKKKKDKKAVEKVLQIAEKMGLKVTEASKHDLNMVVDNRPHQGLVLDASPLEMVNIRELEPVSVEGQKAPLWVALDEVTDPQNLGAIIRSAYFFGAEGVVLCAKNSAPLSGVVSKASAGSLELIELLSCKNMMQLLLSSIENGWRVLGGSVSSRAIPLNEVEAGVPTILVLGSEGSGLRPLVERTCTELIRIPGFMPGWVGKLDAEKKDPTNSGQDLKSFLAVESLNVSVAAGVLLYHLIGNNGHVIDQETQELVRGTMRLSGSISIIIRSTSPSEPTELKPSGTEQSMGCCGPKTSSRMKQNSCKEEVLLHIPGSSVHLLEDREVFELARGDFTILRIIEQDAVLATIIRIGPDLRWPLTKDEPVIKLDQVHYLFTLPDKDGGFLNYGVSFAAPDSRLASLDMFLKENTCFSAPADASSAKKLPPSYDVYWRDYAPRVEDYNGVLAKAIAGGTGEIVKGIFKCSNAYTSQIQKGADLMQPKAVGGKNSISDGRDRTDRSSEAKKNRGEINKSLRRVRKLSEMTEKMSRSLLDGVVLVTGSVAAPLVRSKAGKSFFSMLPGEVLLASLDAVNKVLDAVEIAERKTIAATSNVVAGAVHKRFGESAGEATEDAFATAGHAIGTAWNIFKIRKALKPSTLPSTIAKNSLRK</sequence>
<dbReference type="InterPro" id="IPR001537">
    <property type="entry name" value="SpoU_MeTrfase"/>
</dbReference>
<gene>
    <name evidence="12" type="ORF">COCNU_14G002920</name>
</gene>
<dbReference type="Pfam" id="PF06911">
    <property type="entry name" value="Senescence"/>
    <property type="match status" value="1"/>
</dbReference>
<evidence type="ECO:0000256" key="10">
    <source>
        <dbReference type="SAM" id="MobiDB-lite"/>
    </source>
</evidence>
<dbReference type="InterPro" id="IPR047261">
    <property type="entry name" value="MRM1_MeTrfase_dom"/>
</dbReference>
<dbReference type="PANTHER" id="PTHR46103">
    <property type="entry name" value="RRNA METHYLTRANSFERASE 1, MITOCHONDRIAL"/>
    <property type="match status" value="1"/>
</dbReference>
<comment type="similarity">
    <text evidence="2">Belongs to the class IV-like SAM-binding methyltransferase superfamily. RNA methyltransferase TrmH family.</text>
</comment>
<keyword evidence="3" id="KW-0698">rRNA processing</keyword>
<feature type="compositionally biased region" description="Basic and acidic residues" evidence="10">
    <location>
        <begin position="690"/>
        <end position="707"/>
    </location>
</feature>
<comment type="caution">
    <text evidence="12">The sequence shown here is derived from an EMBL/GenBank/DDBJ whole genome shotgun (WGS) entry which is preliminary data.</text>
</comment>
<accession>A0A8K0NBU6</accession>
<dbReference type="Pfam" id="PF00588">
    <property type="entry name" value="SpoU_methylase"/>
    <property type="match status" value="1"/>
</dbReference>
<dbReference type="CDD" id="cd18105">
    <property type="entry name" value="SpoU-like_MRM1"/>
    <property type="match status" value="1"/>
</dbReference>
<dbReference type="Gene3D" id="3.30.1330.30">
    <property type="match status" value="1"/>
</dbReference>
<evidence type="ECO:0000256" key="2">
    <source>
        <dbReference type="ARBA" id="ARBA00007228"/>
    </source>
</evidence>
<keyword evidence="4" id="KW-0489">Methyltransferase</keyword>
<keyword evidence="5" id="KW-0808">Transferase</keyword>
<dbReference type="NCBIfam" id="TIGR00186">
    <property type="entry name" value="rRNA_methyl_3"/>
    <property type="match status" value="1"/>
</dbReference>
<keyword evidence="13" id="KW-1185">Reference proteome</keyword>
<evidence type="ECO:0000256" key="9">
    <source>
        <dbReference type="ARBA" id="ARBA00034881"/>
    </source>
</evidence>
<dbReference type="PANTHER" id="PTHR46103:SF1">
    <property type="entry name" value="RRNA METHYLTRANSFERASE 1, MITOCHONDRIAL"/>
    <property type="match status" value="1"/>
</dbReference>
<keyword evidence="8" id="KW-0496">Mitochondrion</keyword>
<dbReference type="InterPro" id="IPR047182">
    <property type="entry name" value="MRM1"/>
</dbReference>
<protein>
    <recommendedName>
        <fullName evidence="9">rRNA methyltransferase 1, mitochondrial</fullName>
    </recommendedName>
</protein>
<dbReference type="InterPro" id="IPR029028">
    <property type="entry name" value="Alpha/beta_knot_MTases"/>
</dbReference>
<evidence type="ECO:0000256" key="8">
    <source>
        <dbReference type="ARBA" id="ARBA00023128"/>
    </source>
</evidence>
<keyword evidence="6" id="KW-0949">S-adenosyl-L-methionine</keyword>
<dbReference type="Gene3D" id="3.40.1280.10">
    <property type="match status" value="1"/>
</dbReference>
<keyword evidence="7" id="KW-0809">Transit peptide</keyword>
<evidence type="ECO:0000256" key="1">
    <source>
        <dbReference type="ARBA" id="ARBA00004173"/>
    </source>
</evidence>
<evidence type="ECO:0000256" key="4">
    <source>
        <dbReference type="ARBA" id="ARBA00022603"/>
    </source>
</evidence>
<evidence type="ECO:0000256" key="7">
    <source>
        <dbReference type="ARBA" id="ARBA00022946"/>
    </source>
</evidence>
<evidence type="ECO:0000256" key="6">
    <source>
        <dbReference type="ARBA" id="ARBA00022691"/>
    </source>
</evidence>
<dbReference type="GO" id="GO:0003723">
    <property type="term" value="F:RNA binding"/>
    <property type="evidence" value="ECO:0007669"/>
    <property type="project" value="InterPro"/>
</dbReference>
<dbReference type="GO" id="GO:0016435">
    <property type="term" value="F:rRNA (guanine) methyltransferase activity"/>
    <property type="evidence" value="ECO:0007669"/>
    <property type="project" value="TreeGrafter"/>
</dbReference>
<feature type="region of interest" description="Disordered" evidence="10">
    <location>
        <begin position="472"/>
        <end position="493"/>
    </location>
</feature>
<dbReference type="InterPro" id="IPR009686">
    <property type="entry name" value="Senescence/spartin_C"/>
</dbReference>
<reference evidence="12" key="2">
    <citation type="submission" date="2019-07" db="EMBL/GenBank/DDBJ databases">
        <authorList>
            <person name="Yang Y."/>
            <person name="Bocs S."/>
            <person name="Baudouin L."/>
        </authorList>
    </citation>
    <scope>NUCLEOTIDE SEQUENCE</scope>
    <source>
        <tissue evidence="12">Spear leaf of Hainan Tall coconut</tissue>
    </source>
</reference>
<feature type="domain" description="RNA 2-O ribose methyltransferase substrate binding" evidence="11">
    <location>
        <begin position="167"/>
        <end position="252"/>
    </location>
</feature>
<evidence type="ECO:0000313" key="13">
    <source>
        <dbReference type="Proteomes" id="UP000797356"/>
    </source>
</evidence>
<dbReference type="InterPro" id="IPR004441">
    <property type="entry name" value="rRNA_MeTrfase_TrmH"/>
</dbReference>
<evidence type="ECO:0000259" key="11">
    <source>
        <dbReference type="SMART" id="SM00967"/>
    </source>
</evidence>
<evidence type="ECO:0000256" key="3">
    <source>
        <dbReference type="ARBA" id="ARBA00022552"/>
    </source>
</evidence>
<dbReference type="InterPro" id="IPR029064">
    <property type="entry name" value="Ribosomal_eL30-like_sf"/>
</dbReference>
<dbReference type="Proteomes" id="UP000797356">
    <property type="component" value="Chromosome 14"/>
</dbReference>
<name>A0A8K0NBU6_COCNU</name>
<reference evidence="12" key="1">
    <citation type="journal article" date="2017" name="Gigascience">
        <title>The genome draft of coconut (Cocos nucifera).</title>
        <authorList>
            <person name="Xiao Y."/>
            <person name="Xu P."/>
            <person name="Fan H."/>
            <person name="Baudouin L."/>
            <person name="Xia W."/>
            <person name="Bocs S."/>
            <person name="Xu J."/>
            <person name="Li Q."/>
            <person name="Guo A."/>
            <person name="Zhou L."/>
            <person name="Li J."/>
            <person name="Wu Y."/>
            <person name="Ma Z."/>
            <person name="Armero A."/>
            <person name="Issali A.E."/>
            <person name="Liu N."/>
            <person name="Peng M."/>
            <person name="Yang Y."/>
        </authorList>
    </citation>
    <scope>NUCLEOTIDE SEQUENCE</scope>
    <source>
        <tissue evidence="12">Spear leaf of Hainan Tall coconut</tissue>
    </source>
</reference>
<dbReference type="GO" id="GO:0009507">
    <property type="term" value="C:chloroplast"/>
    <property type="evidence" value="ECO:0007669"/>
    <property type="project" value="TreeGrafter"/>
</dbReference>
<comment type="subcellular location">
    <subcellularLocation>
        <location evidence="1">Mitochondrion</location>
    </subcellularLocation>
</comment>
<dbReference type="GO" id="GO:0005739">
    <property type="term" value="C:mitochondrion"/>
    <property type="evidence" value="ECO:0007669"/>
    <property type="project" value="UniProtKB-SubCell"/>
</dbReference>
<evidence type="ECO:0000313" key="12">
    <source>
        <dbReference type="EMBL" id="KAG1367824.1"/>
    </source>
</evidence>
<dbReference type="AlphaFoldDB" id="A0A8K0NBU6"/>
<dbReference type="InterPro" id="IPR013123">
    <property type="entry name" value="SpoU_subst-bd"/>
</dbReference>
<feature type="region of interest" description="Disordered" evidence="10">
    <location>
        <begin position="680"/>
        <end position="707"/>
    </location>
</feature>
<dbReference type="EMBL" id="CM017885">
    <property type="protein sequence ID" value="KAG1367824.1"/>
    <property type="molecule type" value="Genomic_DNA"/>
</dbReference>
<dbReference type="InterPro" id="IPR029026">
    <property type="entry name" value="tRNA_m1G_MTases_N"/>
</dbReference>
<dbReference type="SMART" id="SM00967">
    <property type="entry name" value="SpoU_sub_bind"/>
    <property type="match status" value="1"/>
</dbReference>
<feature type="region of interest" description="Disordered" evidence="10">
    <location>
        <begin position="135"/>
        <end position="154"/>
    </location>
</feature>
<dbReference type="Pfam" id="PF08032">
    <property type="entry name" value="SpoU_sub_bind"/>
    <property type="match status" value="1"/>
</dbReference>
<proteinExistence type="inferred from homology"/>
<dbReference type="FunFam" id="3.40.1280.10:FF:000032">
    <property type="entry name" value="rRNA methyltransferase 1, mitochondrial"/>
    <property type="match status" value="1"/>
</dbReference>
<evidence type="ECO:0000256" key="5">
    <source>
        <dbReference type="ARBA" id="ARBA00022679"/>
    </source>
</evidence>